<dbReference type="SMART" id="SM00957">
    <property type="entry name" value="SecA_DEAD"/>
    <property type="match status" value="1"/>
</dbReference>
<evidence type="ECO:0000256" key="12">
    <source>
        <dbReference type="ARBA" id="ARBA00022967"/>
    </source>
</evidence>
<evidence type="ECO:0000256" key="2">
    <source>
        <dbReference type="ARBA" id="ARBA00004170"/>
    </source>
</evidence>
<dbReference type="RefSeq" id="WP_353567519.1">
    <property type="nucleotide sequence ID" value="NZ_BAABRI010000014.1"/>
</dbReference>
<keyword evidence="4 15" id="KW-0813">Transport</keyword>
<dbReference type="PROSITE" id="PS51196">
    <property type="entry name" value="SECA_MOTOR_DEAD"/>
    <property type="match status" value="1"/>
</dbReference>
<evidence type="ECO:0000256" key="13">
    <source>
        <dbReference type="ARBA" id="ARBA00023010"/>
    </source>
</evidence>
<dbReference type="PROSITE" id="PS51194">
    <property type="entry name" value="HELICASE_CTER"/>
    <property type="match status" value="1"/>
</dbReference>
<evidence type="ECO:0000256" key="14">
    <source>
        <dbReference type="ARBA" id="ARBA00023136"/>
    </source>
</evidence>
<feature type="domain" description="Helicase C-terminal" evidence="18">
    <location>
        <begin position="606"/>
        <end position="779"/>
    </location>
</feature>
<sequence length="1060" mass="120707">MIKWILQKIVGSKNQRELKRIRPTVERIKEIEEALQNEPEDKLRELTEKWRAHLARYHELKAPPKPQLERADTAALEEAAASVEARLADLREEFPSLPAGVEPSVESIEAAKAAFREIEPQFQKSRARYLDQILPEAYAVVKNAARRLNGTTISVSDQEMLWEMVHFDVQLVGGIALHRGMIAEMQTGEGKTLVATLPVYLNALTGLGVHVITVNDYLARRDSEWMGAVFKYLGLTVGCIQNQMPPWERREHYGCDITYGTNAEFGFDYLRDNGMAGSKEDQVQRGHYFAIIDEVDSILIDEARTPLIISGPSTVSSHQFDRYKPLVDQLVKRQTLLCNELVNEAKELLESDPEAAGRNLFKVKLGQPRNRQLLRMMQEPDTRRLLEKTELSFYQDAQKKELFELKEELFFTIDEKANDADLMEKGREFLSPGDPEAFVLPDLGSVLAEIDADPELTDEDRQARKEEAQNRMDHQAEKMHNISQLLKAYCVFEKDVQYVVEDGKVMIVDENTGRKMPGRRWSDGLHQAVEAKEGVVIEKETQTYATITIQNYFRLYEKLAGMTGTAETEAAEFSDIYKLDVLPIPTNRPNQRKDLNDQVFKTRREKYNAVIKKIEEAHQKGQPVLVGTASVEASETVSRMLQRAKIPHEVLNAKNHAREADIVTAAGQPKAVTISTNMAGRGTDIKLGKGVAELGGLFVIATERYESRRVDRQLRGRCARQGDPGLSQFYISFEDDLMRNFAAADRMTNMMERFGMEEGEALEHSWLNKSVETAQKRVEQRNYTWRKRILEFDDVMNQQREVVYGYRNEVLTTEDPRELVNEIIEKAVPAKVEEYLSERDEESPDYNELLHWVNGTLPIRIAPEDLDIEHATAESISDVIVSKVKEVYEARVGNLPPEILENEERRMIMASIDKEWQAHLYNMDALREGISLRAQGQKDPLIEYKNEAYKLFIDLMAGIDQEALQNLFRSASRIEDFLRQHFAAMQERHAPQQQVPNQNVASTGNSAHIHPEAMGAASSDFKLNLPKRRPPSFNIDSVGRNAPCPCGSGKKFKQCCGREA</sequence>
<evidence type="ECO:0000256" key="4">
    <source>
        <dbReference type="ARBA" id="ARBA00022448"/>
    </source>
</evidence>
<dbReference type="InterPro" id="IPR001650">
    <property type="entry name" value="Helicase_C-like"/>
</dbReference>
<dbReference type="InterPro" id="IPR036266">
    <property type="entry name" value="SecA_Wing/Scaffold_sf"/>
</dbReference>
<dbReference type="Pfam" id="PF07517">
    <property type="entry name" value="SecA_DEAD"/>
    <property type="match status" value="1"/>
</dbReference>
<evidence type="ECO:0000256" key="6">
    <source>
        <dbReference type="ARBA" id="ARBA00022490"/>
    </source>
</evidence>
<dbReference type="Proteomes" id="UP001476282">
    <property type="component" value="Unassembled WGS sequence"/>
</dbReference>
<accession>A0ABP9UPC0</accession>
<evidence type="ECO:0000259" key="19">
    <source>
        <dbReference type="PROSITE" id="PS51196"/>
    </source>
</evidence>
<dbReference type="InterPro" id="IPR014018">
    <property type="entry name" value="SecA_motor_DEAD"/>
</dbReference>
<dbReference type="Pfam" id="PF07516">
    <property type="entry name" value="SecA_SW"/>
    <property type="match status" value="1"/>
</dbReference>
<dbReference type="InterPro" id="IPR011116">
    <property type="entry name" value="SecA_Wing/Scaffold"/>
</dbReference>
<feature type="domain" description="SecA family profile" evidence="19">
    <location>
        <begin position="3"/>
        <end position="763"/>
    </location>
</feature>
<dbReference type="PROSITE" id="PS51192">
    <property type="entry name" value="HELICASE_ATP_BIND_1"/>
    <property type="match status" value="1"/>
</dbReference>
<comment type="similarity">
    <text evidence="3 15 16">Belongs to the SecA family.</text>
</comment>
<dbReference type="EMBL" id="BAABRI010000014">
    <property type="protein sequence ID" value="GAA5483410.1"/>
    <property type="molecule type" value="Genomic_DNA"/>
</dbReference>
<organism evidence="20 21">
    <name type="scientific">Haloferula sargassicola</name>
    <dbReference type="NCBI Taxonomy" id="490096"/>
    <lineage>
        <taxon>Bacteria</taxon>
        <taxon>Pseudomonadati</taxon>
        <taxon>Verrucomicrobiota</taxon>
        <taxon>Verrucomicrobiia</taxon>
        <taxon>Verrucomicrobiales</taxon>
        <taxon>Verrucomicrobiaceae</taxon>
        <taxon>Haloferula</taxon>
    </lineage>
</organism>
<protein>
    <recommendedName>
        <fullName evidence="15 16">Protein translocase subunit SecA</fullName>
        <ecNumber evidence="15">7.4.2.8</ecNumber>
    </recommendedName>
</protein>
<dbReference type="InterPro" id="IPR014001">
    <property type="entry name" value="Helicase_ATP-bd"/>
</dbReference>
<evidence type="ECO:0000259" key="17">
    <source>
        <dbReference type="PROSITE" id="PS51192"/>
    </source>
</evidence>
<keyword evidence="14 15" id="KW-0472">Membrane</keyword>
<dbReference type="Pfam" id="PF21090">
    <property type="entry name" value="P-loop_SecA"/>
    <property type="match status" value="2"/>
</dbReference>
<name>A0ABP9UPC0_9BACT</name>
<evidence type="ECO:0000256" key="7">
    <source>
        <dbReference type="ARBA" id="ARBA00022723"/>
    </source>
</evidence>
<dbReference type="SUPFAM" id="SSF81886">
    <property type="entry name" value="Helical scaffold and wing domains of SecA"/>
    <property type="match status" value="1"/>
</dbReference>
<dbReference type="SMART" id="SM00958">
    <property type="entry name" value="SecA_PP_bind"/>
    <property type="match status" value="1"/>
</dbReference>
<dbReference type="CDD" id="cd18803">
    <property type="entry name" value="SF2_C_secA"/>
    <property type="match status" value="1"/>
</dbReference>
<dbReference type="InterPro" id="IPR011130">
    <property type="entry name" value="SecA_preprotein_X-link_dom"/>
</dbReference>
<keyword evidence="21" id="KW-1185">Reference proteome</keyword>
<evidence type="ECO:0000256" key="10">
    <source>
        <dbReference type="ARBA" id="ARBA00022840"/>
    </source>
</evidence>
<evidence type="ECO:0000256" key="1">
    <source>
        <dbReference type="ARBA" id="ARBA00001947"/>
    </source>
</evidence>
<feature type="domain" description="Helicase ATP-binding" evidence="17">
    <location>
        <begin position="172"/>
        <end position="311"/>
    </location>
</feature>
<dbReference type="Pfam" id="PF02810">
    <property type="entry name" value="SEC-C"/>
    <property type="match status" value="1"/>
</dbReference>
<keyword evidence="9" id="KW-0862">Zinc</keyword>
<keyword evidence="11 15" id="KW-0653">Protein transport</keyword>
<dbReference type="InterPro" id="IPR000185">
    <property type="entry name" value="SecA"/>
</dbReference>
<keyword evidence="8 15" id="KW-0547">Nucleotide-binding</keyword>
<evidence type="ECO:0000256" key="5">
    <source>
        <dbReference type="ARBA" id="ARBA00022475"/>
    </source>
</evidence>
<dbReference type="PROSITE" id="PS01312">
    <property type="entry name" value="SECA"/>
    <property type="match status" value="1"/>
</dbReference>
<feature type="binding site" evidence="15">
    <location>
        <position position="170"/>
    </location>
    <ligand>
        <name>ATP</name>
        <dbReference type="ChEBI" id="CHEBI:30616"/>
    </ligand>
</feature>
<dbReference type="Gene3D" id="3.90.1440.10">
    <property type="entry name" value="SecA, preprotein cross-linking domain"/>
    <property type="match status" value="1"/>
</dbReference>
<evidence type="ECO:0000259" key="18">
    <source>
        <dbReference type="PROSITE" id="PS51194"/>
    </source>
</evidence>
<keyword evidence="13 15" id="KW-0811">Translocation</keyword>
<dbReference type="InterPro" id="IPR011115">
    <property type="entry name" value="SecA_DEAD"/>
</dbReference>
<evidence type="ECO:0000256" key="16">
    <source>
        <dbReference type="RuleBase" id="RU003874"/>
    </source>
</evidence>
<dbReference type="PANTHER" id="PTHR30612:SF0">
    <property type="entry name" value="CHLOROPLAST PROTEIN-TRANSPORTING ATPASE"/>
    <property type="match status" value="1"/>
</dbReference>
<comment type="function">
    <text evidence="15">Part of the Sec protein translocase complex. Interacts with the SecYEG preprotein conducting channel. Has a central role in coupling the hydrolysis of ATP to the transfer of proteins into and across the cell membrane, serving as an ATP-driven molecular motor driving the stepwise translocation of polypeptide chains across the membrane.</text>
</comment>
<dbReference type="SUPFAM" id="SSF52540">
    <property type="entry name" value="P-loop containing nucleoside triphosphate hydrolases"/>
    <property type="match status" value="2"/>
</dbReference>
<gene>
    <name evidence="20" type="primary">secA_1</name>
    <name evidence="15" type="synonym">secA</name>
    <name evidence="20" type="ORF">Hsar01_02641</name>
</gene>
<dbReference type="PRINTS" id="PR00906">
    <property type="entry name" value="SECA"/>
</dbReference>
<evidence type="ECO:0000256" key="15">
    <source>
        <dbReference type="HAMAP-Rule" id="MF_01382"/>
    </source>
</evidence>
<comment type="cofactor">
    <cofactor evidence="1">
        <name>Zn(2+)</name>
        <dbReference type="ChEBI" id="CHEBI:29105"/>
    </cofactor>
</comment>
<evidence type="ECO:0000256" key="8">
    <source>
        <dbReference type="ARBA" id="ARBA00022741"/>
    </source>
</evidence>
<dbReference type="InterPro" id="IPR027417">
    <property type="entry name" value="P-loop_NTPase"/>
</dbReference>
<proteinExistence type="inferred from homology"/>
<evidence type="ECO:0000256" key="11">
    <source>
        <dbReference type="ARBA" id="ARBA00022927"/>
    </source>
</evidence>
<dbReference type="Gene3D" id="1.10.3060.10">
    <property type="entry name" value="Helical scaffold and wing domains of SecA"/>
    <property type="match status" value="1"/>
</dbReference>
<evidence type="ECO:0000256" key="3">
    <source>
        <dbReference type="ARBA" id="ARBA00007650"/>
    </source>
</evidence>
<keyword evidence="12 15" id="KW-1278">Translocase</keyword>
<keyword evidence="5 15" id="KW-1003">Cell membrane</keyword>
<feature type="binding site" evidence="15">
    <location>
        <begin position="188"/>
        <end position="192"/>
    </location>
    <ligand>
        <name>ATP</name>
        <dbReference type="ChEBI" id="CHEBI:30616"/>
    </ligand>
</feature>
<dbReference type="Gene3D" id="3.10.450.50">
    <property type="match status" value="1"/>
</dbReference>
<feature type="binding site" evidence="15">
    <location>
        <position position="684"/>
    </location>
    <ligand>
        <name>ATP</name>
        <dbReference type="ChEBI" id="CHEBI:30616"/>
    </ligand>
</feature>
<dbReference type="CDD" id="cd17928">
    <property type="entry name" value="DEXDc_SecA"/>
    <property type="match status" value="1"/>
</dbReference>
<keyword evidence="7" id="KW-0479">Metal-binding</keyword>
<dbReference type="EC" id="7.4.2.8" evidence="15"/>
<evidence type="ECO:0000313" key="21">
    <source>
        <dbReference type="Proteomes" id="UP001476282"/>
    </source>
</evidence>
<comment type="subunit">
    <text evidence="15">Monomer and homodimer. Part of the essential Sec protein translocation apparatus which comprises SecA, SecYEG and auxiliary proteins SecDF. Other proteins may also be involved.</text>
</comment>
<comment type="catalytic activity">
    <reaction evidence="15">
        <text>ATP + H2O + cellular proteinSide 1 = ADP + phosphate + cellular proteinSide 2.</text>
        <dbReference type="EC" id="7.4.2.8"/>
    </reaction>
</comment>
<dbReference type="InterPro" id="IPR036670">
    <property type="entry name" value="SecA_X-link_sf"/>
</dbReference>
<comment type="caution">
    <text evidence="20">The sequence shown here is derived from an EMBL/GenBank/DDBJ whole genome shotgun (WGS) entry which is preliminary data.</text>
</comment>
<reference evidence="20 21" key="1">
    <citation type="submission" date="2024-02" db="EMBL/GenBank/DDBJ databases">
        <title>Haloferula sargassicola NBRC 104335.</title>
        <authorList>
            <person name="Ichikawa N."/>
            <person name="Katano-Makiyama Y."/>
            <person name="Hidaka K."/>
        </authorList>
    </citation>
    <scope>NUCLEOTIDE SEQUENCE [LARGE SCALE GENOMIC DNA]</scope>
    <source>
        <strain evidence="20 21">NBRC 104335</strain>
    </source>
</reference>
<dbReference type="NCBIfam" id="TIGR00963">
    <property type="entry name" value="secA"/>
    <property type="match status" value="1"/>
</dbReference>
<keyword evidence="6 15" id="KW-0963">Cytoplasm</keyword>
<evidence type="ECO:0000313" key="20">
    <source>
        <dbReference type="EMBL" id="GAA5483410.1"/>
    </source>
</evidence>
<dbReference type="InterPro" id="IPR004027">
    <property type="entry name" value="SEC_C_motif"/>
</dbReference>
<dbReference type="HAMAP" id="MF_01382">
    <property type="entry name" value="SecA"/>
    <property type="match status" value="1"/>
</dbReference>
<comment type="subcellular location">
    <subcellularLocation>
        <location evidence="15">Cell membrane</location>
        <topology evidence="15">Peripheral membrane protein</topology>
        <orientation evidence="15">Cytoplasmic side</orientation>
    </subcellularLocation>
    <subcellularLocation>
        <location evidence="15">Cytoplasm</location>
    </subcellularLocation>
    <subcellularLocation>
        <location evidence="2">Membrane</location>
        <topology evidence="2">Peripheral membrane protein</topology>
    </subcellularLocation>
    <text evidence="15">Distribution is 50-50.</text>
</comment>
<dbReference type="Pfam" id="PF01043">
    <property type="entry name" value="SecA_PP_bind"/>
    <property type="match status" value="1"/>
</dbReference>
<dbReference type="SUPFAM" id="SSF81767">
    <property type="entry name" value="Pre-protein crosslinking domain of SecA"/>
    <property type="match status" value="1"/>
</dbReference>
<dbReference type="Gene3D" id="3.40.50.300">
    <property type="entry name" value="P-loop containing nucleotide triphosphate hydrolases"/>
    <property type="match status" value="4"/>
</dbReference>
<keyword evidence="10 15" id="KW-0067">ATP-binding</keyword>
<dbReference type="PANTHER" id="PTHR30612">
    <property type="entry name" value="SECA INNER MEMBRANE COMPONENT OF SEC PROTEIN SECRETION SYSTEM"/>
    <property type="match status" value="1"/>
</dbReference>
<dbReference type="InterPro" id="IPR020937">
    <property type="entry name" value="SecA_CS"/>
</dbReference>
<dbReference type="InterPro" id="IPR044722">
    <property type="entry name" value="SecA_SF2_C"/>
</dbReference>
<evidence type="ECO:0000256" key="9">
    <source>
        <dbReference type="ARBA" id="ARBA00022833"/>
    </source>
</evidence>